<gene>
    <name evidence="2" type="ORF">SAMN04488563_6197</name>
</gene>
<organism evidence="2 3">
    <name type="scientific">Jiangella alkaliphila</name>
    <dbReference type="NCBI Taxonomy" id="419479"/>
    <lineage>
        <taxon>Bacteria</taxon>
        <taxon>Bacillati</taxon>
        <taxon>Actinomycetota</taxon>
        <taxon>Actinomycetes</taxon>
        <taxon>Jiangellales</taxon>
        <taxon>Jiangellaceae</taxon>
        <taxon>Jiangella</taxon>
    </lineage>
</organism>
<dbReference type="AlphaFoldDB" id="A0A1H2LI88"/>
<reference evidence="3" key="1">
    <citation type="submission" date="2016-10" db="EMBL/GenBank/DDBJ databases">
        <authorList>
            <person name="Varghese N."/>
            <person name="Submissions S."/>
        </authorList>
    </citation>
    <scope>NUCLEOTIDE SEQUENCE [LARGE SCALE GENOMIC DNA]</scope>
    <source>
        <strain evidence="3">DSM 45079</strain>
    </source>
</reference>
<dbReference type="RefSeq" id="WP_160312745.1">
    <property type="nucleotide sequence ID" value="NZ_KQ061228.1"/>
</dbReference>
<dbReference type="OrthoDB" id="3742379at2"/>
<evidence type="ECO:0000256" key="1">
    <source>
        <dbReference type="SAM" id="SignalP"/>
    </source>
</evidence>
<evidence type="ECO:0000313" key="3">
    <source>
        <dbReference type="Proteomes" id="UP000182977"/>
    </source>
</evidence>
<feature type="chain" id="PRO_5009279384" description="PKD domain-containing protein" evidence="1">
    <location>
        <begin position="28"/>
        <end position="322"/>
    </location>
</feature>
<keyword evidence="3" id="KW-1185">Reference proteome</keyword>
<evidence type="ECO:0000313" key="2">
    <source>
        <dbReference type="EMBL" id="SDU80629.1"/>
    </source>
</evidence>
<dbReference type="EMBL" id="LT629791">
    <property type="protein sequence ID" value="SDU80629.1"/>
    <property type="molecule type" value="Genomic_DNA"/>
</dbReference>
<name>A0A1H2LI88_9ACTN</name>
<sequence>MLSLCLAAALASIANHGLLSTLPGADAANGDCPPGTVFDGSGCVNEEPPDEEDEGVLTGCTQQNPFVYPAPCSKDGYAYVAALDSYIRALEAHENELHRPPDGPLSHLGYWTGDPSEGWIYEWRKLAGVAGGIHWGDYGYMWLAEAPGEQQPAVVDPEAVAQQVLEGMTFEPLELGLAPRPLEQAPSSIGLVGAPVWMWVTNAGPTTWGPADESVTVGGVTVTVTAEVEDVTWEMGDGSAVTCDTPGDAYEAGLGVRPSPSCGHTYAQTSADEPGTAYAVTATANWTASWTASTGASGTLEPPRPATTGHVRIGERQVIETG</sequence>
<evidence type="ECO:0008006" key="4">
    <source>
        <dbReference type="Google" id="ProtNLM"/>
    </source>
</evidence>
<feature type="signal peptide" evidence="1">
    <location>
        <begin position="1"/>
        <end position="27"/>
    </location>
</feature>
<accession>A0A1H2LI88</accession>
<keyword evidence="1" id="KW-0732">Signal</keyword>
<dbReference type="STRING" id="419479.SAMN04488563_6197"/>
<proteinExistence type="predicted"/>
<dbReference type="Proteomes" id="UP000182977">
    <property type="component" value="Chromosome I"/>
</dbReference>
<protein>
    <recommendedName>
        <fullName evidence="4">PKD domain-containing protein</fullName>
    </recommendedName>
</protein>